<evidence type="ECO:0000313" key="4">
    <source>
        <dbReference type="Proteomes" id="UP000266673"/>
    </source>
</evidence>
<keyword evidence="1" id="KW-0479">Metal-binding</keyword>
<keyword evidence="1" id="KW-0862">Zinc</keyword>
<feature type="domain" description="CCHC-type" evidence="2">
    <location>
        <begin position="9"/>
        <end position="22"/>
    </location>
</feature>
<dbReference type="Proteomes" id="UP000266673">
    <property type="component" value="Unassembled WGS sequence"/>
</dbReference>
<dbReference type="GO" id="GO:0003676">
    <property type="term" value="F:nucleic acid binding"/>
    <property type="evidence" value="ECO:0007669"/>
    <property type="project" value="InterPro"/>
</dbReference>
<dbReference type="PROSITE" id="PS50158">
    <property type="entry name" value="ZF_CCHC"/>
    <property type="match status" value="2"/>
</dbReference>
<dbReference type="Pfam" id="PF00098">
    <property type="entry name" value="zf-CCHC"/>
    <property type="match status" value="2"/>
</dbReference>
<reference evidence="3 4" key="1">
    <citation type="submission" date="2018-06" db="EMBL/GenBank/DDBJ databases">
        <title>Comparative genomics reveals the genomic features of Rhizophagus irregularis, R. cerebriforme, R. diaphanum and Gigaspora rosea, and their symbiotic lifestyle signature.</title>
        <authorList>
            <person name="Morin E."/>
            <person name="San Clemente H."/>
            <person name="Chen E.C.H."/>
            <person name="De La Providencia I."/>
            <person name="Hainaut M."/>
            <person name="Kuo A."/>
            <person name="Kohler A."/>
            <person name="Murat C."/>
            <person name="Tang N."/>
            <person name="Roy S."/>
            <person name="Loubradou J."/>
            <person name="Henrissat B."/>
            <person name="Grigoriev I.V."/>
            <person name="Corradi N."/>
            <person name="Roux C."/>
            <person name="Martin F.M."/>
        </authorList>
    </citation>
    <scope>NUCLEOTIDE SEQUENCE [LARGE SCALE GENOMIC DNA]</scope>
    <source>
        <strain evidence="3 4">DAOM 194757</strain>
    </source>
</reference>
<dbReference type="STRING" id="44941.A0A397VQD7"/>
<dbReference type="InterPro" id="IPR051714">
    <property type="entry name" value="Znf_CCHC_NABP"/>
</dbReference>
<accession>A0A397VQD7</accession>
<dbReference type="Gene3D" id="4.10.60.10">
    <property type="entry name" value="Zinc finger, CCHC-type"/>
    <property type="match status" value="2"/>
</dbReference>
<gene>
    <name evidence="3" type="ORF">C2G38_721424</name>
</gene>
<dbReference type="InterPro" id="IPR001878">
    <property type="entry name" value="Znf_CCHC"/>
</dbReference>
<proteinExistence type="predicted"/>
<dbReference type="SMART" id="SM00343">
    <property type="entry name" value="ZnF_C2HC"/>
    <property type="match status" value="3"/>
</dbReference>
<sequence>MANRGRGGCYKCGESGHLARDCSLSAVWKEGHISRDCTETPKEKTCYKCGDSGHISRDCYSDSATGNSGSKCFKVHNFIKYYIICFTFYLHNIL</sequence>
<dbReference type="OrthoDB" id="3863715at2759"/>
<dbReference type="AlphaFoldDB" id="A0A397VQD7"/>
<dbReference type="InterPro" id="IPR036875">
    <property type="entry name" value="Znf_CCHC_sf"/>
</dbReference>
<organism evidence="3 4">
    <name type="scientific">Gigaspora rosea</name>
    <dbReference type="NCBI Taxonomy" id="44941"/>
    <lineage>
        <taxon>Eukaryota</taxon>
        <taxon>Fungi</taxon>
        <taxon>Fungi incertae sedis</taxon>
        <taxon>Mucoromycota</taxon>
        <taxon>Glomeromycotina</taxon>
        <taxon>Glomeromycetes</taxon>
        <taxon>Diversisporales</taxon>
        <taxon>Gigasporaceae</taxon>
        <taxon>Gigaspora</taxon>
    </lineage>
</organism>
<feature type="domain" description="CCHC-type" evidence="2">
    <location>
        <begin position="46"/>
        <end position="59"/>
    </location>
</feature>
<evidence type="ECO:0000256" key="1">
    <source>
        <dbReference type="PROSITE-ProRule" id="PRU00047"/>
    </source>
</evidence>
<dbReference type="GO" id="GO:0008270">
    <property type="term" value="F:zinc ion binding"/>
    <property type="evidence" value="ECO:0007669"/>
    <property type="project" value="UniProtKB-KW"/>
</dbReference>
<dbReference type="EMBL" id="QKWP01000228">
    <property type="protein sequence ID" value="RIB24148.1"/>
    <property type="molecule type" value="Genomic_DNA"/>
</dbReference>
<comment type="caution">
    <text evidence="3">The sequence shown here is derived from an EMBL/GenBank/DDBJ whole genome shotgun (WGS) entry which is preliminary data.</text>
</comment>
<name>A0A397VQD7_9GLOM</name>
<evidence type="ECO:0000259" key="2">
    <source>
        <dbReference type="PROSITE" id="PS50158"/>
    </source>
</evidence>
<protein>
    <recommendedName>
        <fullName evidence="2">CCHC-type domain-containing protein</fullName>
    </recommendedName>
</protein>
<evidence type="ECO:0000313" key="3">
    <source>
        <dbReference type="EMBL" id="RIB24148.1"/>
    </source>
</evidence>
<keyword evidence="4" id="KW-1185">Reference proteome</keyword>
<keyword evidence="1" id="KW-0863">Zinc-finger</keyword>
<dbReference type="PANTHER" id="PTHR23002">
    <property type="entry name" value="ZINC FINGER CCHC DOMAIN CONTAINING PROTEIN"/>
    <property type="match status" value="1"/>
</dbReference>
<dbReference type="SUPFAM" id="SSF57756">
    <property type="entry name" value="Retrovirus zinc finger-like domains"/>
    <property type="match status" value="2"/>
</dbReference>